<dbReference type="STRING" id="131310.A0A0N4Z3I5"/>
<keyword evidence="8" id="KW-1185">Reference proteome</keyword>
<dbReference type="GO" id="GO:0008270">
    <property type="term" value="F:zinc ion binding"/>
    <property type="evidence" value="ECO:0007669"/>
    <property type="project" value="UniProtKB-KW"/>
</dbReference>
<dbReference type="PROSITE" id="PS50103">
    <property type="entry name" value="ZF_C3H1"/>
    <property type="match status" value="2"/>
</dbReference>
<feature type="domain" description="C3H1-type" evidence="7">
    <location>
        <begin position="127"/>
        <end position="155"/>
    </location>
</feature>
<feature type="zinc finger region" description="C3H1-type" evidence="5">
    <location>
        <begin position="89"/>
        <end position="117"/>
    </location>
</feature>
<organism evidence="8 9">
    <name type="scientific">Parastrongyloides trichosuri</name>
    <name type="common">Possum-specific nematode worm</name>
    <dbReference type="NCBI Taxonomy" id="131310"/>
    <lineage>
        <taxon>Eukaryota</taxon>
        <taxon>Metazoa</taxon>
        <taxon>Ecdysozoa</taxon>
        <taxon>Nematoda</taxon>
        <taxon>Chromadorea</taxon>
        <taxon>Rhabditida</taxon>
        <taxon>Tylenchina</taxon>
        <taxon>Panagrolaimomorpha</taxon>
        <taxon>Strongyloidoidea</taxon>
        <taxon>Strongyloididae</taxon>
        <taxon>Parastrongyloides</taxon>
    </lineage>
</organism>
<evidence type="ECO:0000256" key="2">
    <source>
        <dbReference type="ARBA" id="ARBA00022737"/>
    </source>
</evidence>
<protein>
    <submittedName>
        <fullName evidence="9">C3H1-type domain-containing protein</fullName>
    </submittedName>
</protein>
<dbReference type="InterPro" id="IPR045877">
    <property type="entry name" value="ZFP36-like"/>
</dbReference>
<sequence>MNSAQNIFYSQFETAGTAGSPDSGTFSVFDNFHQAREGGRHFNDRQKVAFETPNVVGSGNKGSGGQSNVSTAAQQQQQNNAAVPKNPKLYKTELCRSWMDSGRCNYGERCQYAHGEHEKRPIPRHPKYKTEACQSYHKRGYCPYGPRCHFIHNEETMLANQQQNGTNNSSVPPMNTSNLILNMGNNQQNNGSSINRSNFSGESPAPSSNESGSESPAGSNTPPLDADDYLQMFLDNPNSHQQMNVEGMNDIKWGGLNSMIHEFHTWGFSGDQNKPSSVGNGFETMGNDPFASNPFSNFYQTESDPIDSYNGMFRDSRLPIFEQLANTMN</sequence>
<evidence type="ECO:0000313" key="9">
    <source>
        <dbReference type="WBParaSite" id="PTRK_0000148300.1"/>
    </source>
</evidence>
<feature type="compositionally biased region" description="Low complexity" evidence="6">
    <location>
        <begin position="178"/>
        <end position="195"/>
    </location>
</feature>
<keyword evidence="2" id="KW-0677">Repeat</keyword>
<evidence type="ECO:0000256" key="1">
    <source>
        <dbReference type="ARBA" id="ARBA00022723"/>
    </source>
</evidence>
<dbReference type="FunFam" id="4.10.1000.10:FF:000001">
    <property type="entry name" value="zinc finger CCCH domain-containing protein 15-like"/>
    <property type="match status" value="1"/>
</dbReference>
<evidence type="ECO:0000256" key="3">
    <source>
        <dbReference type="ARBA" id="ARBA00022771"/>
    </source>
</evidence>
<accession>A0A0N4Z3I5</accession>
<dbReference type="FunFam" id="4.10.1000.10:FF:000002">
    <property type="entry name" value="Zinc finger protein 36, C3H1 type-like 1"/>
    <property type="match status" value="1"/>
</dbReference>
<evidence type="ECO:0000256" key="6">
    <source>
        <dbReference type="SAM" id="MobiDB-lite"/>
    </source>
</evidence>
<dbReference type="SMART" id="SM00356">
    <property type="entry name" value="ZnF_C3H1"/>
    <property type="match status" value="2"/>
</dbReference>
<name>A0A0N4Z3I5_PARTI</name>
<dbReference type="WBParaSite" id="PTRK_0000148300.1">
    <property type="protein sequence ID" value="PTRK_0000148300.1"/>
    <property type="gene ID" value="PTRK_0000148300"/>
</dbReference>
<evidence type="ECO:0000256" key="5">
    <source>
        <dbReference type="PROSITE-ProRule" id="PRU00723"/>
    </source>
</evidence>
<dbReference type="GO" id="GO:0043186">
    <property type="term" value="C:P granule"/>
    <property type="evidence" value="ECO:0007669"/>
    <property type="project" value="UniProtKB-ARBA"/>
</dbReference>
<evidence type="ECO:0000313" key="8">
    <source>
        <dbReference type="Proteomes" id="UP000038045"/>
    </source>
</evidence>
<evidence type="ECO:0000259" key="7">
    <source>
        <dbReference type="PROSITE" id="PS50103"/>
    </source>
</evidence>
<dbReference type="GO" id="GO:0003730">
    <property type="term" value="F:mRNA 3'-UTR binding"/>
    <property type="evidence" value="ECO:0007669"/>
    <property type="project" value="TreeGrafter"/>
</dbReference>
<dbReference type="AlphaFoldDB" id="A0A0N4Z3I5"/>
<dbReference type="InterPro" id="IPR036855">
    <property type="entry name" value="Znf_CCCH_sf"/>
</dbReference>
<dbReference type="Pfam" id="PF00642">
    <property type="entry name" value="zf-CCCH"/>
    <property type="match status" value="2"/>
</dbReference>
<dbReference type="PANTHER" id="PTHR12547:SF185">
    <property type="entry name" value="C3H1-TYPE DOMAIN-CONTAINING PROTEIN"/>
    <property type="match status" value="1"/>
</dbReference>
<evidence type="ECO:0000256" key="4">
    <source>
        <dbReference type="ARBA" id="ARBA00022833"/>
    </source>
</evidence>
<feature type="region of interest" description="Disordered" evidence="6">
    <location>
        <begin position="52"/>
        <end position="82"/>
    </location>
</feature>
<feature type="region of interest" description="Disordered" evidence="6">
    <location>
        <begin position="161"/>
        <end position="230"/>
    </location>
</feature>
<dbReference type="PANTHER" id="PTHR12547">
    <property type="entry name" value="CCCH ZINC FINGER/TIS11-RELATED"/>
    <property type="match status" value="1"/>
</dbReference>
<reference evidence="9" key="1">
    <citation type="submission" date="2017-02" db="UniProtKB">
        <authorList>
            <consortium name="WormBaseParasite"/>
        </authorList>
    </citation>
    <scope>IDENTIFICATION</scope>
</reference>
<keyword evidence="4 5" id="KW-0862">Zinc</keyword>
<feature type="compositionally biased region" description="Polar residues" evidence="6">
    <location>
        <begin position="196"/>
        <end position="222"/>
    </location>
</feature>
<feature type="compositionally biased region" description="Polar residues" evidence="6">
    <location>
        <begin position="161"/>
        <end position="177"/>
    </location>
</feature>
<proteinExistence type="predicted"/>
<dbReference type="Proteomes" id="UP000038045">
    <property type="component" value="Unplaced"/>
</dbReference>
<dbReference type="InterPro" id="IPR000571">
    <property type="entry name" value="Znf_CCCH"/>
</dbReference>
<keyword evidence="1 5" id="KW-0479">Metal-binding</keyword>
<feature type="compositionally biased region" description="Low complexity" evidence="6">
    <location>
        <begin position="66"/>
        <end position="82"/>
    </location>
</feature>
<dbReference type="Gene3D" id="4.10.1000.10">
    <property type="entry name" value="Zinc finger, CCCH-type"/>
    <property type="match status" value="2"/>
</dbReference>
<keyword evidence="3 5" id="KW-0863">Zinc-finger</keyword>
<dbReference type="GO" id="GO:0005829">
    <property type="term" value="C:cytosol"/>
    <property type="evidence" value="ECO:0007669"/>
    <property type="project" value="TreeGrafter"/>
</dbReference>
<dbReference type="SUPFAM" id="SSF90229">
    <property type="entry name" value="CCCH zinc finger"/>
    <property type="match status" value="2"/>
</dbReference>
<feature type="domain" description="C3H1-type" evidence="7">
    <location>
        <begin position="89"/>
        <end position="117"/>
    </location>
</feature>
<feature type="zinc finger region" description="C3H1-type" evidence="5">
    <location>
        <begin position="127"/>
        <end position="155"/>
    </location>
</feature>